<feature type="region of interest" description="Disordered" evidence="1">
    <location>
        <begin position="27"/>
        <end position="46"/>
    </location>
</feature>
<accession>A0A060XLS5</accession>
<keyword evidence="2" id="KW-0812">Transmembrane</keyword>
<dbReference type="AlphaFoldDB" id="A0A060XLS5"/>
<protein>
    <recommendedName>
        <fullName evidence="5">Chromo domain-containing protein</fullName>
    </recommendedName>
</protein>
<proteinExistence type="predicted"/>
<sequence length="248" mass="27481">MPGTLFPVLPRNSPLLSATWGISLHSSRHKNRRSSYPRPSCLSAADDVPEEEPGWLFSRPTPGIVDKRTVAGPHLPATALGRGYGCPHRTCPFRSTPPPHVIDGHPAYTVKCHLDVRPRGRGFQYLVDWEGYGPEERCWVAARDILDILETSPTSTADTPVSQVCAQVGHQVAFLEWGYCHTLISFTCPRCCLHPLQVSLVFPNVFIPVFPVSLCQFVLYVKSSQPARISCTPFVILFLIVLPVLTRA</sequence>
<evidence type="ECO:0000313" key="4">
    <source>
        <dbReference type="Proteomes" id="UP000193380"/>
    </source>
</evidence>
<dbReference type="Proteomes" id="UP000193380">
    <property type="component" value="Unassembled WGS sequence"/>
</dbReference>
<dbReference type="STRING" id="8022.A0A060XLS5"/>
<evidence type="ECO:0000256" key="2">
    <source>
        <dbReference type="SAM" id="Phobius"/>
    </source>
</evidence>
<feature type="transmembrane region" description="Helical" evidence="2">
    <location>
        <begin position="200"/>
        <end position="220"/>
    </location>
</feature>
<evidence type="ECO:0000256" key="1">
    <source>
        <dbReference type="SAM" id="MobiDB-lite"/>
    </source>
</evidence>
<evidence type="ECO:0000313" key="3">
    <source>
        <dbReference type="EMBL" id="CDQ77830.1"/>
    </source>
</evidence>
<dbReference type="EMBL" id="FR905264">
    <property type="protein sequence ID" value="CDQ77830.1"/>
    <property type="molecule type" value="Genomic_DNA"/>
</dbReference>
<reference evidence="3" key="2">
    <citation type="submission" date="2014-03" db="EMBL/GenBank/DDBJ databases">
        <authorList>
            <person name="Genoscope - CEA"/>
        </authorList>
    </citation>
    <scope>NUCLEOTIDE SEQUENCE</scope>
</reference>
<feature type="transmembrane region" description="Helical" evidence="2">
    <location>
        <begin position="227"/>
        <end position="245"/>
    </location>
</feature>
<dbReference type="SUPFAM" id="SSF54160">
    <property type="entry name" value="Chromo domain-like"/>
    <property type="match status" value="1"/>
</dbReference>
<keyword evidence="2" id="KW-0472">Membrane</keyword>
<dbReference type="PaxDb" id="8022-A0A060XLS5"/>
<organism evidence="3 4">
    <name type="scientific">Oncorhynchus mykiss</name>
    <name type="common">Rainbow trout</name>
    <name type="synonym">Salmo gairdneri</name>
    <dbReference type="NCBI Taxonomy" id="8022"/>
    <lineage>
        <taxon>Eukaryota</taxon>
        <taxon>Metazoa</taxon>
        <taxon>Chordata</taxon>
        <taxon>Craniata</taxon>
        <taxon>Vertebrata</taxon>
        <taxon>Euteleostomi</taxon>
        <taxon>Actinopterygii</taxon>
        <taxon>Neopterygii</taxon>
        <taxon>Teleostei</taxon>
        <taxon>Protacanthopterygii</taxon>
        <taxon>Salmoniformes</taxon>
        <taxon>Salmonidae</taxon>
        <taxon>Salmoninae</taxon>
        <taxon>Oncorhynchus</taxon>
    </lineage>
</organism>
<evidence type="ECO:0008006" key="5">
    <source>
        <dbReference type="Google" id="ProtNLM"/>
    </source>
</evidence>
<keyword evidence="2" id="KW-1133">Transmembrane helix</keyword>
<dbReference type="InterPro" id="IPR016197">
    <property type="entry name" value="Chromo-like_dom_sf"/>
</dbReference>
<gene>
    <name evidence="3" type="ORF">GSONMT00045332001</name>
</gene>
<dbReference type="Gene3D" id="2.40.50.40">
    <property type="match status" value="1"/>
</dbReference>
<reference evidence="3" key="1">
    <citation type="journal article" date="2014" name="Nat. Commun.">
        <title>The rainbow trout genome provides novel insights into evolution after whole-genome duplication in vertebrates.</title>
        <authorList>
            <person name="Berthelot C."/>
            <person name="Brunet F."/>
            <person name="Chalopin D."/>
            <person name="Juanchich A."/>
            <person name="Bernard M."/>
            <person name="Noel B."/>
            <person name="Bento P."/>
            <person name="Da Silva C."/>
            <person name="Labadie K."/>
            <person name="Alberti A."/>
            <person name="Aury J.M."/>
            <person name="Louis A."/>
            <person name="Dehais P."/>
            <person name="Bardou P."/>
            <person name="Montfort J."/>
            <person name="Klopp C."/>
            <person name="Cabau C."/>
            <person name="Gaspin C."/>
            <person name="Thorgaard G.H."/>
            <person name="Boussaha M."/>
            <person name="Quillet E."/>
            <person name="Guyomard R."/>
            <person name="Galiana D."/>
            <person name="Bobe J."/>
            <person name="Volff J.N."/>
            <person name="Genet C."/>
            <person name="Wincker P."/>
            <person name="Jaillon O."/>
            <person name="Roest Crollius H."/>
            <person name="Guiguen Y."/>
        </authorList>
    </citation>
    <scope>NUCLEOTIDE SEQUENCE [LARGE SCALE GENOMIC DNA]</scope>
</reference>
<name>A0A060XLS5_ONCMY</name>